<proteinExistence type="predicted"/>
<dbReference type="PANTHER" id="PTHR32305:SF15">
    <property type="entry name" value="PROTEIN RHSA-RELATED"/>
    <property type="match status" value="1"/>
</dbReference>
<dbReference type="EMBL" id="JBHSMH010000062">
    <property type="protein sequence ID" value="MFC5470427.1"/>
    <property type="molecule type" value="Genomic_DNA"/>
</dbReference>
<dbReference type="Proteomes" id="UP001596105">
    <property type="component" value="Unassembled WGS sequence"/>
</dbReference>
<organism evidence="1 2">
    <name type="scientific">Cohnella suwonensis</name>
    <dbReference type="NCBI Taxonomy" id="696072"/>
    <lineage>
        <taxon>Bacteria</taxon>
        <taxon>Bacillati</taxon>
        <taxon>Bacillota</taxon>
        <taxon>Bacilli</taxon>
        <taxon>Bacillales</taxon>
        <taxon>Paenibacillaceae</taxon>
        <taxon>Cohnella</taxon>
    </lineage>
</organism>
<dbReference type="Gene3D" id="2.180.10.10">
    <property type="entry name" value="RHS repeat-associated core"/>
    <property type="match status" value="2"/>
</dbReference>
<comment type="caution">
    <text evidence="1">The sequence shown here is derived from an EMBL/GenBank/DDBJ whole genome shotgun (WGS) entry which is preliminary data.</text>
</comment>
<accession>A0ABW0LZQ8</accession>
<dbReference type="RefSeq" id="WP_209749969.1">
    <property type="nucleotide sequence ID" value="NZ_JBHSMH010000062.1"/>
</dbReference>
<keyword evidence="2" id="KW-1185">Reference proteome</keyword>
<dbReference type="PANTHER" id="PTHR32305">
    <property type="match status" value="1"/>
</dbReference>
<evidence type="ECO:0000313" key="1">
    <source>
        <dbReference type="EMBL" id="MFC5470427.1"/>
    </source>
</evidence>
<protein>
    <submittedName>
        <fullName evidence="1">RHS repeat protein</fullName>
    </submittedName>
</protein>
<sequence length="341" mass="38329">MSIDSLGNITEYRHDLAGVTTETIQYREGTTQLNPGNISAVTRSVFDGAGNAVVTQDPNGNVVRSIFDSVGAMVQETHYESPALSSEQIVNAYRYDPRGLMIASVDGNGHTTTFAYDAEGQQMMETDPVGHYAKYEYSKAGFMTAERRPLGRDTEWTYDYRGNTLTEKDALGNVQRFSLDLDGRTDTEYNRLGEATQYDYDVAGRVTSKTTPNAGVFSYRYDAAGNKLEEVRPVYGAVSYDYDKRDSLTAVVEPQANTHYTYDSELNRTSQQDGNTQLTSYDYDALGRRLQKVVVRPESGQDVFEYQYDPNGNVVLERKPGGLTTTYRYDFMDRKTREENT</sequence>
<reference evidence="2" key="1">
    <citation type="journal article" date="2019" name="Int. J. Syst. Evol. Microbiol.">
        <title>The Global Catalogue of Microorganisms (GCM) 10K type strain sequencing project: providing services to taxonomists for standard genome sequencing and annotation.</title>
        <authorList>
            <consortium name="The Broad Institute Genomics Platform"/>
            <consortium name="The Broad Institute Genome Sequencing Center for Infectious Disease"/>
            <person name="Wu L."/>
            <person name="Ma J."/>
        </authorList>
    </citation>
    <scope>NUCLEOTIDE SEQUENCE [LARGE SCALE GENOMIC DNA]</scope>
    <source>
        <strain evidence="2">CCUG 57113</strain>
    </source>
</reference>
<name>A0ABW0LZQ8_9BACL</name>
<dbReference type="NCBIfam" id="TIGR01643">
    <property type="entry name" value="YD_repeat_2x"/>
    <property type="match status" value="5"/>
</dbReference>
<gene>
    <name evidence="1" type="ORF">ACFPPD_17165</name>
</gene>
<dbReference type="Pfam" id="PF05593">
    <property type="entry name" value="RHS_repeat"/>
    <property type="match status" value="2"/>
</dbReference>
<dbReference type="InterPro" id="IPR031325">
    <property type="entry name" value="RHS_repeat"/>
</dbReference>
<dbReference type="InterPro" id="IPR050708">
    <property type="entry name" value="T6SS_VgrG/RHS"/>
</dbReference>
<evidence type="ECO:0000313" key="2">
    <source>
        <dbReference type="Proteomes" id="UP001596105"/>
    </source>
</evidence>
<dbReference type="InterPro" id="IPR006530">
    <property type="entry name" value="YD"/>
</dbReference>